<keyword evidence="9" id="KW-1185">Reference proteome</keyword>
<evidence type="ECO:0000259" key="7">
    <source>
        <dbReference type="PROSITE" id="PS50048"/>
    </source>
</evidence>
<proteinExistence type="predicted"/>
<sequence length="728" mass="81534">MEQPARPLTRRPRAVQACNTCRQTKSKCDGRHPSCERCTRCNLTCEYTQNSRDRRMDRQEERRAHIALANRVRELEARLKLASAKQPLAPDAISPSSHGGSASSPAQAIAAQSSHAHSGSLNSDRAAETTADAIATGLFDDQPGNAADIGYFGASSNHAFFWSLISYLEELDKKRPGRRHAPLRQAGAGEGPRRLPLPPLSSLTAEQQPLPQGDSFPGRAIAIDWVHHFFDTVAPVFPFVNKSMLIREIDLIDSRTGTWHSCPSNTRALMNIVFAHALATWEDGAAEPFYRRALSLLDEKGLYLPTVEALQALLLLASFQQNSQRAQESITTHFRAVKAAYQLGVHSPSSYSRLGKKDRELRSILWFAVINEDRIIASGLGRPFLVPALHVRVQLKEMMNRVNQSQDGDATACRQSLHHFRHVIQFHEIIGNAVDMMHDSNITSTHDLTLSELVLHVVELLRRLEKLRRDAAPHILLVSNEAAHAWLVADLDKHRREVLSSFYHYRVTMLVNAPLLLAVLRHISTPAEPVDSELHVGIAVSILQAYLQKLDDLHNLLCTVLRIQQSFLRRNAAWWLCNYMMVSMNLHLLCFWLISSNQSDPLPPLGMTSSEIETLMRRTLDTLKLVGGSSIMSRKAHRCLQRYLDSSTKDEELQYKSKSSRERPVPMETTNQWPCGLSSGETTIAASEGLWASSMDDLMSGLRAEDFLGDEFFAMSYTISDFDATGFI</sequence>
<dbReference type="Gene3D" id="4.10.240.10">
    <property type="entry name" value="Zn(2)-C6 fungal-type DNA-binding domain"/>
    <property type="match status" value="1"/>
</dbReference>
<evidence type="ECO:0000313" key="8">
    <source>
        <dbReference type="EMBL" id="OAA35785.1"/>
    </source>
</evidence>
<feature type="region of interest" description="Disordered" evidence="6">
    <location>
        <begin position="175"/>
        <end position="211"/>
    </location>
</feature>
<evidence type="ECO:0000256" key="5">
    <source>
        <dbReference type="SAM" id="Coils"/>
    </source>
</evidence>
<evidence type="ECO:0000256" key="2">
    <source>
        <dbReference type="ARBA" id="ARBA00022723"/>
    </source>
</evidence>
<keyword evidence="4" id="KW-0539">Nucleus</keyword>
<feature type="domain" description="Zn(2)-C6 fungal-type" evidence="7">
    <location>
        <begin position="17"/>
        <end position="47"/>
    </location>
</feature>
<dbReference type="GO" id="GO:0008270">
    <property type="term" value="F:zinc ion binding"/>
    <property type="evidence" value="ECO:0007669"/>
    <property type="project" value="InterPro"/>
</dbReference>
<dbReference type="PANTHER" id="PTHR46910:SF3">
    <property type="entry name" value="HALOTOLERANCE PROTEIN 9-RELATED"/>
    <property type="match status" value="1"/>
</dbReference>
<keyword evidence="2" id="KW-0479">Metal-binding</keyword>
<dbReference type="GO" id="GO:0000981">
    <property type="term" value="F:DNA-binding transcription factor activity, RNA polymerase II-specific"/>
    <property type="evidence" value="ECO:0007669"/>
    <property type="project" value="InterPro"/>
</dbReference>
<dbReference type="GO" id="GO:0005634">
    <property type="term" value="C:nucleus"/>
    <property type="evidence" value="ECO:0007669"/>
    <property type="project" value="UniProtKB-SubCell"/>
</dbReference>
<dbReference type="OrthoDB" id="3364175at2759"/>
<dbReference type="SMART" id="SM00066">
    <property type="entry name" value="GAL4"/>
    <property type="match status" value="1"/>
</dbReference>
<dbReference type="SUPFAM" id="SSF57701">
    <property type="entry name" value="Zn2/Cys6 DNA-binding domain"/>
    <property type="match status" value="1"/>
</dbReference>
<name>A0A166S230_METRR</name>
<evidence type="ECO:0000313" key="9">
    <source>
        <dbReference type="Proteomes" id="UP000243498"/>
    </source>
</evidence>
<dbReference type="GO" id="GO:0003677">
    <property type="term" value="F:DNA binding"/>
    <property type="evidence" value="ECO:0007669"/>
    <property type="project" value="UniProtKB-KW"/>
</dbReference>
<dbReference type="PANTHER" id="PTHR46910">
    <property type="entry name" value="TRANSCRIPTION FACTOR PDR1"/>
    <property type="match status" value="1"/>
</dbReference>
<comment type="subcellular location">
    <subcellularLocation>
        <location evidence="1">Nucleus</location>
    </subcellularLocation>
</comment>
<reference evidence="8 9" key="1">
    <citation type="journal article" date="2016" name="Genome Biol. Evol.">
        <title>Divergent and convergent evolution of fungal pathogenicity.</title>
        <authorList>
            <person name="Shang Y."/>
            <person name="Xiao G."/>
            <person name="Zheng P."/>
            <person name="Cen K."/>
            <person name="Zhan S."/>
            <person name="Wang C."/>
        </authorList>
    </citation>
    <scope>NUCLEOTIDE SEQUENCE [LARGE SCALE GENOMIC DNA]</scope>
    <source>
        <strain evidence="8 9">RCEF 4871</strain>
    </source>
</reference>
<evidence type="ECO:0000256" key="3">
    <source>
        <dbReference type="ARBA" id="ARBA00023125"/>
    </source>
</evidence>
<dbReference type="AlphaFoldDB" id="A0A166S230"/>
<dbReference type="InterPro" id="IPR036864">
    <property type="entry name" value="Zn2-C6_fun-type_DNA-bd_sf"/>
</dbReference>
<dbReference type="GO" id="GO:0006351">
    <property type="term" value="P:DNA-templated transcription"/>
    <property type="evidence" value="ECO:0007669"/>
    <property type="project" value="InterPro"/>
</dbReference>
<dbReference type="Pfam" id="PF04082">
    <property type="entry name" value="Fungal_trans"/>
    <property type="match status" value="1"/>
</dbReference>
<dbReference type="InterPro" id="IPR050987">
    <property type="entry name" value="AtrR-like"/>
</dbReference>
<protein>
    <submittedName>
        <fullName evidence="8">Transcription factor</fullName>
    </submittedName>
</protein>
<dbReference type="Pfam" id="PF00172">
    <property type="entry name" value="Zn_clus"/>
    <property type="match status" value="1"/>
</dbReference>
<dbReference type="InterPro" id="IPR001138">
    <property type="entry name" value="Zn2Cys6_DnaBD"/>
</dbReference>
<evidence type="ECO:0000256" key="4">
    <source>
        <dbReference type="ARBA" id="ARBA00023242"/>
    </source>
</evidence>
<dbReference type="EMBL" id="AZHC01000039">
    <property type="protein sequence ID" value="OAA35785.1"/>
    <property type="molecule type" value="Genomic_DNA"/>
</dbReference>
<keyword evidence="5" id="KW-0175">Coiled coil</keyword>
<evidence type="ECO:0000256" key="1">
    <source>
        <dbReference type="ARBA" id="ARBA00004123"/>
    </source>
</evidence>
<dbReference type="Proteomes" id="UP000243498">
    <property type="component" value="Unassembled WGS sequence"/>
</dbReference>
<dbReference type="CDD" id="cd12148">
    <property type="entry name" value="fungal_TF_MHR"/>
    <property type="match status" value="1"/>
</dbReference>
<dbReference type="PROSITE" id="PS50048">
    <property type="entry name" value="ZN2_CY6_FUNGAL_2"/>
    <property type="match status" value="1"/>
</dbReference>
<evidence type="ECO:0000256" key="6">
    <source>
        <dbReference type="SAM" id="MobiDB-lite"/>
    </source>
</evidence>
<organism evidence="8 9">
    <name type="scientific">Metarhizium rileyi (strain RCEF 4871)</name>
    <name type="common">Nomuraea rileyi</name>
    <dbReference type="NCBI Taxonomy" id="1649241"/>
    <lineage>
        <taxon>Eukaryota</taxon>
        <taxon>Fungi</taxon>
        <taxon>Dikarya</taxon>
        <taxon>Ascomycota</taxon>
        <taxon>Pezizomycotina</taxon>
        <taxon>Sordariomycetes</taxon>
        <taxon>Hypocreomycetidae</taxon>
        <taxon>Hypocreales</taxon>
        <taxon>Clavicipitaceae</taxon>
        <taxon>Metarhizium</taxon>
    </lineage>
</organism>
<comment type="caution">
    <text evidence="8">The sequence shown here is derived from an EMBL/GenBank/DDBJ whole genome shotgun (WGS) entry which is preliminary data.</text>
</comment>
<dbReference type="OMA" id="IQTWATH"/>
<gene>
    <name evidence="8" type="ORF">NOR_07802</name>
</gene>
<feature type="compositionally biased region" description="Low complexity" evidence="6">
    <location>
        <begin position="94"/>
        <end position="120"/>
    </location>
</feature>
<dbReference type="InterPro" id="IPR007219">
    <property type="entry name" value="XnlR_reg_dom"/>
</dbReference>
<keyword evidence="3" id="KW-0238">DNA-binding</keyword>
<accession>A0A166S230</accession>
<dbReference type="PROSITE" id="PS00463">
    <property type="entry name" value="ZN2_CY6_FUNGAL_1"/>
    <property type="match status" value="1"/>
</dbReference>
<dbReference type="CDD" id="cd00067">
    <property type="entry name" value="GAL4"/>
    <property type="match status" value="1"/>
</dbReference>
<feature type="coiled-coil region" evidence="5">
    <location>
        <begin position="58"/>
        <end position="85"/>
    </location>
</feature>
<feature type="region of interest" description="Disordered" evidence="6">
    <location>
        <begin position="86"/>
        <end position="127"/>
    </location>
</feature>